<gene>
    <name evidence="2" type="ORF">CDAR_9751</name>
</gene>
<feature type="region of interest" description="Disordered" evidence="1">
    <location>
        <begin position="18"/>
        <end position="77"/>
    </location>
</feature>
<feature type="compositionally biased region" description="Polar residues" evidence="1">
    <location>
        <begin position="39"/>
        <end position="60"/>
    </location>
</feature>
<protein>
    <submittedName>
        <fullName evidence="2">Uncharacterized protein</fullName>
    </submittedName>
</protein>
<evidence type="ECO:0000313" key="3">
    <source>
        <dbReference type="Proteomes" id="UP001054837"/>
    </source>
</evidence>
<keyword evidence="3" id="KW-1185">Reference proteome</keyword>
<dbReference type="Proteomes" id="UP001054837">
    <property type="component" value="Unassembled WGS sequence"/>
</dbReference>
<evidence type="ECO:0000256" key="1">
    <source>
        <dbReference type="SAM" id="MobiDB-lite"/>
    </source>
</evidence>
<dbReference type="EMBL" id="BPLQ01011786">
    <property type="protein sequence ID" value="GIY60357.1"/>
    <property type="molecule type" value="Genomic_DNA"/>
</dbReference>
<organism evidence="2 3">
    <name type="scientific">Caerostris darwini</name>
    <dbReference type="NCBI Taxonomy" id="1538125"/>
    <lineage>
        <taxon>Eukaryota</taxon>
        <taxon>Metazoa</taxon>
        <taxon>Ecdysozoa</taxon>
        <taxon>Arthropoda</taxon>
        <taxon>Chelicerata</taxon>
        <taxon>Arachnida</taxon>
        <taxon>Araneae</taxon>
        <taxon>Araneomorphae</taxon>
        <taxon>Entelegynae</taxon>
        <taxon>Araneoidea</taxon>
        <taxon>Araneidae</taxon>
        <taxon>Caerostris</taxon>
    </lineage>
</organism>
<reference evidence="2 3" key="1">
    <citation type="submission" date="2021-06" db="EMBL/GenBank/DDBJ databases">
        <title>Caerostris darwini draft genome.</title>
        <authorList>
            <person name="Kono N."/>
            <person name="Arakawa K."/>
        </authorList>
    </citation>
    <scope>NUCLEOTIDE SEQUENCE [LARGE SCALE GENOMIC DNA]</scope>
</reference>
<name>A0AAV4URG7_9ARAC</name>
<comment type="caution">
    <text evidence="2">The sequence shown here is derived from an EMBL/GenBank/DDBJ whole genome shotgun (WGS) entry which is preliminary data.</text>
</comment>
<feature type="compositionally biased region" description="Basic and acidic residues" evidence="1">
    <location>
        <begin position="26"/>
        <end position="38"/>
    </location>
</feature>
<proteinExistence type="predicted"/>
<sequence length="101" mass="11018">MDIQGKGGCFGLCANSSESIHSPFHPHPENAALEREQKIGTSSANPLHSLHNSPFQQTTTTEEDNGHRRSSTVVSNPLCDSFTTMLSNAKDSFEEEEKGRS</sequence>
<dbReference type="AlphaFoldDB" id="A0AAV4URG7"/>
<accession>A0AAV4URG7</accession>
<evidence type="ECO:0000313" key="2">
    <source>
        <dbReference type="EMBL" id="GIY60357.1"/>
    </source>
</evidence>